<proteinExistence type="predicted"/>
<dbReference type="SUPFAM" id="SSF51735">
    <property type="entry name" value="NAD(P)-binding Rossmann-fold domains"/>
    <property type="match status" value="1"/>
</dbReference>
<keyword evidence="5" id="KW-1185">Reference proteome</keyword>
<dbReference type="InterPro" id="IPR000534">
    <property type="entry name" value="Semialdehyde_DH_NAD-bd"/>
</dbReference>
<reference evidence="4" key="1">
    <citation type="submission" date="2023-10" db="EMBL/GenBank/DDBJ databases">
        <authorList>
            <person name="Chen Y."/>
            <person name="Shah S."/>
            <person name="Dougan E. K."/>
            <person name="Thang M."/>
            <person name="Chan C."/>
        </authorList>
    </citation>
    <scope>NUCLEOTIDE SEQUENCE [LARGE SCALE GENOMIC DNA]</scope>
</reference>
<dbReference type="Proteomes" id="UP001189429">
    <property type="component" value="Unassembled WGS sequence"/>
</dbReference>
<keyword evidence="1" id="KW-0028">Amino-acid biosynthesis</keyword>
<dbReference type="Pfam" id="PF01118">
    <property type="entry name" value="Semialdhyde_dh"/>
    <property type="match status" value="1"/>
</dbReference>
<dbReference type="InterPro" id="IPR050085">
    <property type="entry name" value="AGPR"/>
</dbReference>
<accession>A0ABN9RMS4</accession>
<name>A0ABN9RMS4_9DINO</name>
<keyword evidence="2" id="KW-0732">Signal</keyword>
<dbReference type="SMART" id="SM00859">
    <property type="entry name" value="Semialdhyde_dh"/>
    <property type="match status" value="1"/>
</dbReference>
<evidence type="ECO:0000313" key="5">
    <source>
        <dbReference type="Proteomes" id="UP001189429"/>
    </source>
</evidence>
<gene>
    <name evidence="4" type="ORF">PCOR1329_LOCUS21424</name>
</gene>
<dbReference type="PANTHER" id="PTHR32338:SF10">
    <property type="entry name" value="N-ACETYL-GAMMA-GLUTAMYL-PHOSPHATE REDUCTASE, CHLOROPLASTIC-RELATED"/>
    <property type="match status" value="1"/>
</dbReference>
<comment type="caution">
    <text evidence="4">The sequence shown here is derived from an EMBL/GenBank/DDBJ whole genome shotgun (WGS) entry which is preliminary data.</text>
</comment>
<evidence type="ECO:0000256" key="2">
    <source>
        <dbReference type="SAM" id="SignalP"/>
    </source>
</evidence>
<feature type="signal peptide" evidence="2">
    <location>
        <begin position="1"/>
        <end position="24"/>
    </location>
</feature>
<protein>
    <recommendedName>
        <fullName evidence="3">Semialdehyde dehydrogenase NAD-binding domain-containing protein</fullName>
    </recommendedName>
</protein>
<evidence type="ECO:0000256" key="1">
    <source>
        <dbReference type="ARBA" id="ARBA00022571"/>
    </source>
</evidence>
<dbReference type="InterPro" id="IPR036291">
    <property type="entry name" value="NAD(P)-bd_dom_sf"/>
</dbReference>
<dbReference type="Gene3D" id="3.40.50.720">
    <property type="entry name" value="NAD(P)-binding Rossmann-like Domain"/>
    <property type="match status" value="1"/>
</dbReference>
<organism evidence="4 5">
    <name type="scientific">Prorocentrum cordatum</name>
    <dbReference type="NCBI Taxonomy" id="2364126"/>
    <lineage>
        <taxon>Eukaryota</taxon>
        <taxon>Sar</taxon>
        <taxon>Alveolata</taxon>
        <taxon>Dinophyceae</taxon>
        <taxon>Prorocentrales</taxon>
        <taxon>Prorocentraceae</taxon>
        <taxon>Prorocentrum</taxon>
    </lineage>
</organism>
<dbReference type="EMBL" id="CAUYUJ010007058">
    <property type="protein sequence ID" value="CAK0819429.1"/>
    <property type="molecule type" value="Genomic_DNA"/>
</dbReference>
<evidence type="ECO:0000313" key="4">
    <source>
        <dbReference type="EMBL" id="CAK0819429.1"/>
    </source>
</evidence>
<dbReference type="PANTHER" id="PTHR32338">
    <property type="entry name" value="N-ACETYL-GAMMA-GLUTAMYL-PHOSPHATE REDUCTASE, CHLOROPLASTIC-RELATED-RELATED"/>
    <property type="match status" value="1"/>
</dbReference>
<feature type="domain" description="Semialdehyde dehydrogenase NAD-binding" evidence="3">
    <location>
        <begin position="49"/>
        <end position="138"/>
    </location>
</feature>
<keyword evidence="1" id="KW-0055">Arginine biosynthesis</keyword>
<feature type="chain" id="PRO_5045038506" description="Semialdehyde dehydrogenase NAD-binding domain-containing protein" evidence="2">
    <location>
        <begin position="25"/>
        <end position="157"/>
    </location>
</feature>
<evidence type="ECO:0000259" key="3">
    <source>
        <dbReference type="SMART" id="SM00859"/>
    </source>
</evidence>
<sequence>MPAITEKWNLKLALLVFVTDLVLQMATDVGYPCRRGPASAAALSGHLSDEVAERLTAHPEIEILSLPSELRKDEAARRDALRSADAAVLCLPDDAAIAAVELCGDADTVIVDASTAHRIADGWVYGFAELSPGQAEAIASSKRIANPGCYPTALSFL</sequence>